<organism evidence="1 2">
    <name type="scientific">Arabidopsis thaliana</name>
    <name type="common">Mouse-ear cress</name>
    <dbReference type="NCBI Taxonomy" id="3702"/>
    <lineage>
        <taxon>Eukaryota</taxon>
        <taxon>Viridiplantae</taxon>
        <taxon>Streptophyta</taxon>
        <taxon>Embryophyta</taxon>
        <taxon>Tracheophyta</taxon>
        <taxon>Spermatophyta</taxon>
        <taxon>Magnoliopsida</taxon>
        <taxon>eudicotyledons</taxon>
        <taxon>Gunneridae</taxon>
        <taxon>Pentapetalae</taxon>
        <taxon>rosids</taxon>
        <taxon>malvids</taxon>
        <taxon>Brassicales</taxon>
        <taxon>Brassicaceae</taxon>
        <taxon>Camelineae</taxon>
        <taxon>Arabidopsis</taxon>
    </lineage>
</organism>
<accession>A0A5S9WYE9</accession>
<name>A0A5S9WYE9_ARATH</name>
<protein>
    <submittedName>
        <fullName evidence="1">Uncharacterized protein</fullName>
    </submittedName>
</protein>
<sequence length="78" mass="8317">MTNGGGGLTDSDFGICSNDGGLLVVVPRHSFQQQNFGGVVLGGDSFGKGTQVVFFPAKEVGGFPAIEFWWWFFGEGVR</sequence>
<reference evidence="1 2" key="1">
    <citation type="submission" date="2019-12" db="EMBL/GenBank/DDBJ databases">
        <authorList>
            <person name="Jiao W.-B."/>
            <person name="Schneeberger K."/>
        </authorList>
    </citation>
    <scope>NUCLEOTIDE SEQUENCE [LARGE SCALE GENOMIC DNA]</scope>
    <source>
        <strain evidence="2">cv. C24</strain>
    </source>
</reference>
<evidence type="ECO:0000313" key="2">
    <source>
        <dbReference type="Proteomes" id="UP000434276"/>
    </source>
</evidence>
<gene>
    <name evidence="1" type="ORF">C24_LOCUS7728</name>
</gene>
<proteinExistence type="predicted"/>
<dbReference type="AlphaFoldDB" id="A0A5S9WYE9"/>
<dbReference type="Proteomes" id="UP000434276">
    <property type="component" value="Unassembled WGS sequence"/>
</dbReference>
<dbReference type="EMBL" id="CACSHJ010000088">
    <property type="protein sequence ID" value="CAA0361805.1"/>
    <property type="molecule type" value="Genomic_DNA"/>
</dbReference>
<evidence type="ECO:0000313" key="1">
    <source>
        <dbReference type="EMBL" id="CAA0361805.1"/>
    </source>
</evidence>